<evidence type="ECO:0008006" key="3">
    <source>
        <dbReference type="Google" id="ProtNLM"/>
    </source>
</evidence>
<accession>A0A9W6HUK5</accession>
<proteinExistence type="predicted"/>
<gene>
    <name evidence="1" type="ORF">GCM10017596_26280</name>
</gene>
<reference evidence="1" key="1">
    <citation type="journal article" date="2014" name="Int. J. Syst. Evol. Microbiol.">
        <title>Complete genome sequence of Corynebacterium casei LMG S-19264T (=DSM 44701T), isolated from a smear-ripened cheese.</title>
        <authorList>
            <consortium name="US DOE Joint Genome Institute (JGI-PGF)"/>
            <person name="Walter F."/>
            <person name="Albersmeier A."/>
            <person name="Kalinowski J."/>
            <person name="Ruckert C."/>
        </authorList>
    </citation>
    <scope>NUCLEOTIDE SEQUENCE</scope>
    <source>
        <strain evidence="1">VKM Ac-1958</strain>
    </source>
</reference>
<sequence>MVRPPLPALDGRIDTFDLTVSTAVDFLCSVWPELRDVRVEVAAMPSIDDPDGMPRWYVDAAHHRIVLFRVPIERLLVPGHDDLAHRRIAIESAVFRAAAEYTGREPWDLGPHGFHDH</sequence>
<dbReference type="EMBL" id="BSET01000002">
    <property type="protein sequence ID" value="GLK02913.1"/>
    <property type="molecule type" value="Genomic_DNA"/>
</dbReference>
<organism evidence="1 2">
    <name type="scientific">Microbacterium keratanolyticum</name>
    <dbReference type="NCBI Taxonomy" id="67574"/>
    <lineage>
        <taxon>Bacteria</taxon>
        <taxon>Bacillati</taxon>
        <taxon>Actinomycetota</taxon>
        <taxon>Actinomycetes</taxon>
        <taxon>Micrococcales</taxon>
        <taxon>Microbacteriaceae</taxon>
        <taxon>Microbacterium</taxon>
    </lineage>
</organism>
<evidence type="ECO:0000313" key="2">
    <source>
        <dbReference type="Proteomes" id="UP001142325"/>
    </source>
</evidence>
<dbReference type="SUPFAM" id="SSF55486">
    <property type="entry name" value="Metalloproteases ('zincins'), catalytic domain"/>
    <property type="match status" value="1"/>
</dbReference>
<dbReference type="AlphaFoldDB" id="A0A9W6HUK5"/>
<name>A0A9W6HUK5_9MICO</name>
<keyword evidence="2" id="KW-1185">Reference proteome</keyword>
<protein>
    <recommendedName>
        <fullName evidence="3">Metallopeptidase family protein</fullName>
    </recommendedName>
</protein>
<dbReference type="Proteomes" id="UP001142325">
    <property type="component" value="Unassembled WGS sequence"/>
</dbReference>
<reference evidence="1" key="2">
    <citation type="submission" date="2023-01" db="EMBL/GenBank/DDBJ databases">
        <authorList>
            <person name="Sun Q."/>
            <person name="Evtushenko L."/>
        </authorList>
    </citation>
    <scope>NUCLEOTIDE SEQUENCE</scope>
    <source>
        <strain evidence="1">VKM Ac-1958</strain>
    </source>
</reference>
<evidence type="ECO:0000313" key="1">
    <source>
        <dbReference type="EMBL" id="GLK02913.1"/>
    </source>
</evidence>
<comment type="caution">
    <text evidence="1">The sequence shown here is derived from an EMBL/GenBank/DDBJ whole genome shotgun (WGS) entry which is preliminary data.</text>
</comment>
<dbReference type="CDD" id="cd12954">
    <property type="entry name" value="MMP_TTHA0227_like_1"/>
    <property type="match status" value="1"/>
</dbReference>